<dbReference type="CDD" id="cd00268">
    <property type="entry name" value="DEADc"/>
    <property type="match status" value="1"/>
</dbReference>
<evidence type="ECO:0000256" key="5">
    <source>
        <dbReference type="ARBA" id="ARBA00038437"/>
    </source>
</evidence>
<keyword evidence="2 7" id="KW-0378">Hydrolase</keyword>
<feature type="compositionally biased region" description="Basic residues" evidence="8">
    <location>
        <begin position="389"/>
        <end position="405"/>
    </location>
</feature>
<dbReference type="InterPro" id="IPR011545">
    <property type="entry name" value="DEAD/DEAH_box_helicase_dom"/>
</dbReference>
<dbReference type="RefSeq" id="WP_106542265.1">
    <property type="nucleotide sequence ID" value="NZ_BLAU01000001.1"/>
</dbReference>
<feature type="domain" description="DEAD-box RNA helicase Q" evidence="11">
    <location>
        <begin position="1"/>
        <end position="29"/>
    </location>
</feature>
<dbReference type="GO" id="GO:0005524">
    <property type="term" value="F:ATP binding"/>
    <property type="evidence" value="ECO:0007669"/>
    <property type="project" value="UniProtKB-KW"/>
</dbReference>
<protein>
    <submittedName>
        <fullName evidence="12">Superfamily II DNA/RNA helicase</fullName>
    </submittedName>
</protein>
<evidence type="ECO:0000256" key="4">
    <source>
        <dbReference type="ARBA" id="ARBA00022840"/>
    </source>
</evidence>
<gene>
    <name evidence="12" type="ORF">CLV93_10549</name>
</gene>
<evidence type="ECO:0000256" key="6">
    <source>
        <dbReference type="PROSITE-ProRule" id="PRU00552"/>
    </source>
</evidence>
<dbReference type="InterPro" id="IPR050079">
    <property type="entry name" value="DEAD_box_RNA_helicase"/>
</dbReference>
<keyword evidence="4 7" id="KW-0067">ATP-binding</keyword>
<dbReference type="InterPro" id="IPR044742">
    <property type="entry name" value="DEAD/DEAH_RhlB"/>
</dbReference>
<dbReference type="PROSITE" id="PS51192">
    <property type="entry name" value="HELICASE_ATP_BIND_1"/>
    <property type="match status" value="1"/>
</dbReference>
<reference evidence="12 13" key="1">
    <citation type="submission" date="2018-03" db="EMBL/GenBank/DDBJ databases">
        <title>Genomic Encyclopedia of Archaeal and Bacterial Type Strains, Phase II (KMG-II): from individual species to whole genera.</title>
        <authorList>
            <person name="Goeker M."/>
        </authorList>
    </citation>
    <scope>NUCLEOTIDE SEQUENCE [LARGE SCALE GENOMIC DNA]</scope>
    <source>
        <strain evidence="12 13">DSM 27267</strain>
    </source>
</reference>
<feature type="domain" description="Helicase ATP-binding" evidence="9">
    <location>
        <begin position="32"/>
        <end position="206"/>
    </location>
</feature>
<feature type="domain" description="Helicase C-terminal" evidence="10">
    <location>
        <begin position="231"/>
        <end position="377"/>
    </location>
</feature>
<evidence type="ECO:0000256" key="3">
    <source>
        <dbReference type="ARBA" id="ARBA00022806"/>
    </source>
</evidence>
<dbReference type="Pfam" id="PF00270">
    <property type="entry name" value="DEAD"/>
    <property type="match status" value="1"/>
</dbReference>
<evidence type="ECO:0000256" key="1">
    <source>
        <dbReference type="ARBA" id="ARBA00022741"/>
    </source>
</evidence>
<dbReference type="Proteomes" id="UP000240621">
    <property type="component" value="Unassembled WGS sequence"/>
</dbReference>
<dbReference type="SMART" id="SM00490">
    <property type="entry name" value="HELICc"/>
    <property type="match status" value="1"/>
</dbReference>
<dbReference type="GO" id="GO:0016787">
    <property type="term" value="F:hydrolase activity"/>
    <property type="evidence" value="ECO:0007669"/>
    <property type="project" value="UniProtKB-KW"/>
</dbReference>
<dbReference type="PROSITE" id="PS00039">
    <property type="entry name" value="DEAD_ATP_HELICASE"/>
    <property type="match status" value="1"/>
</dbReference>
<dbReference type="PROSITE" id="PS51194">
    <property type="entry name" value="HELICASE_CTER"/>
    <property type="match status" value="1"/>
</dbReference>
<sequence>MKFTEFNFEPEVMDGLESMGFEDCTPVQELAMPVIFQEKDLIACAQTGTGKTAAYLLPVLNRVSREGSKGIDTLIIAPTRELVLQIDQQIEGFSYFCPVSSIAVYGGGEANAFERQRVALRKGADIIVATPGRLLAHMNLRYGDFSTVRHLILDEADRMLDMGFFDDIMRIVRELPVERQTLLFSATMPPKIRKLANSILREPEEVNIAISKPAENILQVAYMTYEPQKLHLVSSLLKDKEDFESIIIFTSRKANVTQIVRELKKMKFRTDGISSDLDQGEREEVLRNFRNKKTQILVATDILSRGIDIEGIDLVLNFDVPNDAEDYVHRIGRTARAQRSGVAITFITDRDQHDFKKIENLIEREVTKVPVPAELGESPEYNPREFKGRGRGQRKPYHKGGKGGGKRSGGQGRKPGQSSPKK</sequence>
<dbReference type="PANTHER" id="PTHR47959:SF13">
    <property type="entry name" value="ATP-DEPENDENT RNA HELICASE RHLE"/>
    <property type="match status" value="1"/>
</dbReference>
<dbReference type="Gene3D" id="3.40.50.300">
    <property type="entry name" value="P-loop containing nucleotide triphosphate hydrolases"/>
    <property type="match status" value="2"/>
</dbReference>
<dbReference type="InterPro" id="IPR014014">
    <property type="entry name" value="RNA_helicase_DEAD_Q_motif"/>
</dbReference>
<dbReference type="GO" id="GO:0003724">
    <property type="term" value="F:RNA helicase activity"/>
    <property type="evidence" value="ECO:0007669"/>
    <property type="project" value="InterPro"/>
</dbReference>
<evidence type="ECO:0000259" key="9">
    <source>
        <dbReference type="PROSITE" id="PS51192"/>
    </source>
</evidence>
<evidence type="ECO:0000256" key="8">
    <source>
        <dbReference type="SAM" id="MobiDB-lite"/>
    </source>
</evidence>
<feature type="region of interest" description="Disordered" evidence="8">
    <location>
        <begin position="373"/>
        <end position="422"/>
    </location>
</feature>
<dbReference type="GO" id="GO:0003676">
    <property type="term" value="F:nucleic acid binding"/>
    <property type="evidence" value="ECO:0007669"/>
    <property type="project" value="InterPro"/>
</dbReference>
<dbReference type="GO" id="GO:0005829">
    <property type="term" value="C:cytosol"/>
    <property type="evidence" value="ECO:0007669"/>
    <property type="project" value="TreeGrafter"/>
</dbReference>
<accession>A0A2P8CCF1</accession>
<keyword evidence="1 7" id="KW-0547">Nucleotide-binding</keyword>
<evidence type="ECO:0000259" key="10">
    <source>
        <dbReference type="PROSITE" id="PS51194"/>
    </source>
</evidence>
<dbReference type="CDD" id="cd18787">
    <property type="entry name" value="SF2_C_DEAD"/>
    <property type="match status" value="1"/>
</dbReference>
<evidence type="ECO:0000313" key="12">
    <source>
        <dbReference type="EMBL" id="PSK82657.1"/>
    </source>
</evidence>
<evidence type="ECO:0000256" key="7">
    <source>
        <dbReference type="RuleBase" id="RU000492"/>
    </source>
</evidence>
<dbReference type="Pfam" id="PF00271">
    <property type="entry name" value="Helicase_C"/>
    <property type="match status" value="1"/>
</dbReference>
<dbReference type="OrthoDB" id="9785240at2"/>
<evidence type="ECO:0000259" key="11">
    <source>
        <dbReference type="PROSITE" id="PS51195"/>
    </source>
</evidence>
<dbReference type="SUPFAM" id="SSF52540">
    <property type="entry name" value="P-loop containing nucleoside triphosphate hydrolases"/>
    <property type="match status" value="1"/>
</dbReference>
<comment type="caution">
    <text evidence="12">The sequence shown here is derived from an EMBL/GenBank/DDBJ whole genome shotgun (WGS) entry which is preliminary data.</text>
</comment>
<dbReference type="AlphaFoldDB" id="A0A2P8CCF1"/>
<dbReference type="InterPro" id="IPR027417">
    <property type="entry name" value="P-loop_NTPase"/>
</dbReference>
<dbReference type="PROSITE" id="PS51195">
    <property type="entry name" value="Q_MOTIF"/>
    <property type="match status" value="1"/>
</dbReference>
<dbReference type="InterPro" id="IPR001650">
    <property type="entry name" value="Helicase_C-like"/>
</dbReference>
<comment type="similarity">
    <text evidence="5 7">Belongs to the DEAD box helicase family.</text>
</comment>
<dbReference type="EMBL" id="PYGC01000005">
    <property type="protein sequence ID" value="PSK82657.1"/>
    <property type="molecule type" value="Genomic_DNA"/>
</dbReference>
<proteinExistence type="inferred from homology"/>
<dbReference type="SMART" id="SM00487">
    <property type="entry name" value="DEXDc"/>
    <property type="match status" value="1"/>
</dbReference>
<dbReference type="InterPro" id="IPR014001">
    <property type="entry name" value="Helicase_ATP-bd"/>
</dbReference>
<evidence type="ECO:0000256" key="2">
    <source>
        <dbReference type="ARBA" id="ARBA00022801"/>
    </source>
</evidence>
<dbReference type="InterPro" id="IPR000629">
    <property type="entry name" value="RNA-helicase_DEAD-box_CS"/>
</dbReference>
<feature type="short sequence motif" description="Q motif" evidence="6">
    <location>
        <begin position="1"/>
        <end position="29"/>
    </location>
</feature>
<keyword evidence="3 7" id="KW-0347">Helicase</keyword>
<organism evidence="12 13">
    <name type="scientific">Prolixibacter denitrificans</name>
    <dbReference type="NCBI Taxonomy" id="1541063"/>
    <lineage>
        <taxon>Bacteria</taxon>
        <taxon>Pseudomonadati</taxon>
        <taxon>Bacteroidota</taxon>
        <taxon>Bacteroidia</taxon>
        <taxon>Marinilabiliales</taxon>
        <taxon>Prolixibacteraceae</taxon>
        <taxon>Prolixibacter</taxon>
    </lineage>
</organism>
<evidence type="ECO:0000313" key="13">
    <source>
        <dbReference type="Proteomes" id="UP000240621"/>
    </source>
</evidence>
<name>A0A2P8CCF1_9BACT</name>
<dbReference type="PANTHER" id="PTHR47959">
    <property type="entry name" value="ATP-DEPENDENT RNA HELICASE RHLE-RELATED"/>
    <property type="match status" value="1"/>
</dbReference>